<accession>A0A2N7VVB7</accession>
<dbReference type="AlphaFoldDB" id="A0A2N7VVB7"/>
<dbReference type="EMBL" id="PNYA01000006">
    <property type="protein sequence ID" value="PMS21100.1"/>
    <property type="molecule type" value="Genomic_DNA"/>
</dbReference>
<sequence length="304" mass="32861">MATLRDLYNEGGAMAALGALFQIDLILDANVIIGELRWVTKHRVKPDARSALLEVMEAGTLKAWAPTFLESEVEKHIATLVDAGSSESEVAAHWQRLRPHINFVDVGGAPENGEDFLDPKDVPYLRLQKLIEAGILSKDHHINAMGGRAIHPFRILAALRAYSRASAVHVTIQVNGYRVGAFSLMAIAELIGLASRSLKRVVGAAPRHVLLVVVLLATVAMAIPDVRAWFRTQASKVFQSAAGTWDVLLELGQCFATEYQRIKSMSDEAHISVLELIEGGGHAEDEETGLPACAVRGRPGGPVG</sequence>
<organism evidence="3 4">
    <name type="scientific">Trinickia dabaoshanensis</name>
    <dbReference type="NCBI Taxonomy" id="564714"/>
    <lineage>
        <taxon>Bacteria</taxon>
        <taxon>Pseudomonadati</taxon>
        <taxon>Pseudomonadota</taxon>
        <taxon>Betaproteobacteria</taxon>
        <taxon>Burkholderiales</taxon>
        <taxon>Burkholderiaceae</taxon>
        <taxon>Trinickia</taxon>
    </lineage>
</organism>
<feature type="region of interest" description="Disordered" evidence="1">
    <location>
        <begin position="283"/>
        <end position="304"/>
    </location>
</feature>
<dbReference type="Proteomes" id="UP000235616">
    <property type="component" value="Unassembled WGS sequence"/>
</dbReference>
<evidence type="ECO:0000256" key="2">
    <source>
        <dbReference type="SAM" id="Phobius"/>
    </source>
</evidence>
<evidence type="ECO:0000313" key="4">
    <source>
        <dbReference type="Proteomes" id="UP000235616"/>
    </source>
</evidence>
<protein>
    <recommendedName>
        <fullName evidence="5">PIN domain-containing protein</fullName>
    </recommendedName>
</protein>
<name>A0A2N7VVB7_9BURK</name>
<keyword evidence="2" id="KW-1133">Transmembrane helix</keyword>
<keyword evidence="4" id="KW-1185">Reference proteome</keyword>
<evidence type="ECO:0000313" key="3">
    <source>
        <dbReference type="EMBL" id="PMS21100.1"/>
    </source>
</evidence>
<keyword evidence="2" id="KW-0472">Membrane</keyword>
<gene>
    <name evidence="3" type="ORF">C0Z18_07830</name>
</gene>
<proteinExistence type="predicted"/>
<evidence type="ECO:0000256" key="1">
    <source>
        <dbReference type="SAM" id="MobiDB-lite"/>
    </source>
</evidence>
<feature type="transmembrane region" description="Helical" evidence="2">
    <location>
        <begin position="209"/>
        <end position="230"/>
    </location>
</feature>
<comment type="caution">
    <text evidence="3">The sequence shown here is derived from an EMBL/GenBank/DDBJ whole genome shotgun (WGS) entry which is preliminary data.</text>
</comment>
<evidence type="ECO:0008006" key="5">
    <source>
        <dbReference type="Google" id="ProtNLM"/>
    </source>
</evidence>
<reference evidence="3 4" key="1">
    <citation type="submission" date="2018-01" db="EMBL/GenBank/DDBJ databases">
        <title>Whole genome analyses suggest that Burkholderia sensu lato contains two further novel genera in the rhizoxinica-symbiotica group Mycetohabitans gen. nov., and Trinickia gen. nov.: implications for the evolution of diazotrophy and nodulation in the Burkholderiaceae.</title>
        <authorList>
            <person name="Estrada-de los Santos P."/>
            <person name="Palmer M."/>
            <person name="Chavez-Ramirez B."/>
            <person name="Beukes C."/>
            <person name="Steenkamp E.T."/>
            <person name="Hirsch A.M."/>
            <person name="Manyaka P."/>
            <person name="Maluk M."/>
            <person name="Lafos M."/>
            <person name="Crook M."/>
            <person name="Gross E."/>
            <person name="Simon M.F."/>
            <person name="Bueno dos Reis Junior F."/>
            <person name="Poole P.S."/>
            <person name="Venter S.N."/>
            <person name="James E.K."/>
        </authorList>
    </citation>
    <scope>NUCLEOTIDE SEQUENCE [LARGE SCALE GENOMIC DNA]</scope>
    <source>
        <strain evidence="3 4">GIMN1.004</strain>
    </source>
</reference>
<keyword evidence="2" id="KW-0812">Transmembrane</keyword>